<evidence type="ECO:0000313" key="6">
    <source>
        <dbReference type="Proteomes" id="UP000593994"/>
    </source>
</evidence>
<dbReference type="SMART" id="SM00267">
    <property type="entry name" value="GGDEF"/>
    <property type="match status" value="1"/>
</dbReference>
<dbReference type="SUPFAM" id="SSF103190">
    <property type="entry name" value="Sensory domain-like"/>
    <property type="match status" value="1"/>
</dbReference>
<accession>A0A7S7LZ30</accession>
<dbReference type="FunFam" id="3.30.70.270:FF:000001">
    <property type="entry name" value="Diguanylate cyclase domain protein"/>
    <property type="match status" value="1"/>
</dbReference>
<evidence type="ECO:0000313" key="5">
    <source>
        <dbReference type="EMBL" id="QOY53508.1"/>
    </source>
</evidence>
<dbReference type="Proteomes" id="UP000593994">
    <property type="component" value="Chromosome"/>
</dbReference>
<dbReference type="AlphaFoldDB" id="A0A7S7LZ30"/>
<protein>
    <recommendedName>
        <fullName evidence="1">diguanylate cyclase</fullName>
        <ecNumber evidence="1">2.7.7.65</ecNumber>
    </recommendedName>
</protein>
<sequence length="589" mass="68797">MLLILITFAYNASLEEKKSNLQNSKYKLLANEMQEEVAAMILSKQKATLAMAMSLANDEKLVQDIFNKNIEEDYYKKLISDYREYTQYKNIWVHIIDKDLNSIYKSWSNIKHENIASMRPDLVSVSKSKKPSYGCSAGLYDLSIKAVIPLFKDDVFIGIIEVISHFNSISKQLKKFDTDSVVVLKKGYSEKLKYPFTATFINSEYYVANFDAPSEILKYLEKKGVQNYFNNSYKVEDDYLVVSHELKTLNMESLGYYIMFKNRESVSNLDLDFLMFKWFTFTIIIIMSIAIIVSSYLFYANRREKKYYKNIIDSSTNIVVINDKNTTIDVNRVFFKYFDGYKSLKEFKREYACICDFFVIEDGCVQKSMDGQHWVDYLEQNSTRHNKVKIKYHEKEYYFSVAVSLISVEENHYSVVLADITEQERYRIELEYLTVTDPLTGIKNRRYFNQRLSEEISKSKRYGDQLSIIMCDVDFFKKVNDVHGHIVGDNVLIEYSKLISSLIRDVDIFCRIGGEEFMIILPYTNKKNAEVIAEKLRIEVKNSNKILPITMSFGVTQYVDGEDAEFLYKRVDDALYKAKEAGRDKVVVC</sequence>
<feature type="transmembrane region" description="Helical" evidence="3">
    <location>
        <begin position="278"/>
        <end position="299"/>
    </location>
</feature>
<dbReference type="SUPFAM" id="SSF55073">
    <property type="entry name" value="Nucleotide cyclase"/>
    <property type="match status" value="1"/>
</dbReference>
<gene>
    <name evidence="5" type="ORF">HUE88_12265</name>
</gene>
<dbReference type="InterPro" id="IPR029150">
    <property type="entry name" value="dCache_3"/>
</dbReference>
<dbReference type="InterPro" id="IPR000160">
    <property type="entry name" value="GGDEF_dom"/>
</dbReference>
<reference evidence="5 6" key="1">
    <citation type="submission" date="2020-05" db="EMBL/GenBank/DDBJ databases">
        <title>Sulfurimonas marisnigri, sp. nov., and Sulfurimonas baltica, sp. nov., manganese oxide reducing chemolithoautotrophs of the class Epsilonproteobacteria isolated from the pelagic redoxclines of the Black and Baltic Seas and emended description of the genus Sulfurimonas.</title>
        <authorList>
            <person name="Henkel J.V."/>
            <person name="Laudan C."/>
            <person name="Werner J."/>
            <person name="Neu T."/>
            <person name="Plewe S."/>
            <person name="Sproer C."/>
            <person name="Bunk B."/>
            <person name="Schulz-Vogt H.N."/>
        </authorList>
    </citation>
    <scope>NUCLEOTIDE SEQUENCE [LARGE SCALE GENOMIC DNA]</scope>
    <source>
        <strain evidence="5 6">GD2</strain>
    </source>
</reference>
<keyword evidence="3" id="KW-0812">Transmembrane</keyword>
<dbReference type="GO" id="GO:0052621">
    <property type="term" value="F:diguanylate cyclase activity"/>
    <property type="evidence" value="ECO:0007669"/>
    <property type="project" value="UniProtKB-EC"/>
</dbReference>
<dbReference type="InterPro" id="IPR043128">
    <property type="entry name" value="Rev_trsase/Diguanyl_cyclase"/>
</dbReference>
<dbReference type="InterPro" id="IPR029787">
    <property type="entry name" value="Nucleotide_cyclase"/>
</dbReference>
<dbReference type="Pfam" id="PF00990">
    <property type="entry name" value="GGDEF"/>
    <property type="match status" value="1"/>
</dbReference>
<dbReference type="InterPro" id="IPR029151">
    <property type="entry name" value="Sensor-like_sf"/>
</dbReference>
<name>A0A7S7LZ30_9BACT</name>
<evidence type="ECO:0000256" key="1">
    <source>
        <dbReference type="ARBA" id="ARBA00012528"/>
    </source>
</evidence>
<dbReference type="Gene3D" id="3.30.70.270">
    <property type="match status" value="1"/>
</dbReference>
<keyword evidence="3" id="KW-1133">Transmembrane helix</keyword>
<dbReference type="Pfam" id="PF14827">
    <property type="entry name" value="dCache_3"/>
    <property type="match status" value="1"/>
</dbReference>
<comment type="catalytic activity">
    <reaction evidence="2">
        <text>2 GTP = 3',3'-c-di-GMP + 2 diphosphate</text>
        <dbReference type="Rhea" id="RHEA:24898"/>
        <dbReference type="ChEBI" id="CHEBI:33019"/>
        <dbReference type="ChEBI" id="CHEBI:37565"/>
        <dbReference type="ChEBI" id="CHEBI:58805"/>
        <dbReference type="EC" id="2.7.7.65"/>
    </reaction>
</comment>
<evidence type="ECO:0000259" key="4">
    <source>
        <dbReference type="PROSITE" id="PS50887"/>
    </source>
</evidence>
<dbReference type="EMBL" id="CP054492">
    <property type="protein sequence ID" value="QOY53508.1"/>
    <property type="molecule type" value="Genomic_DNA"/>
</dbReference>
<feature type="domain" description="GGDEF" evidence="4">
    <location>
        <begin position="464"/>
        <end position="589"/>
    </location>
</feature>
<keyword evidence="6" id="KW-1185">Reference proteome</keyword>
<organism evidence="5 6">
    <name type="scientific">Candidatus Sulfurimonas baltica</name>
    <dbReference type="NCBI Taxonomy" id="2740404"/>
    <lineage>
        <taxon>Bacteria</taxon>
        <taxon>Pseudomonadati</taxon>
        <taxon>Campylobacterota</taxon>
        <taxon>Epsilonproteobacteria</taxon>
        <taxon>Campylobacterales</taxon>
        <taxon>Sulfurimonadaceae</taxon>
        <taxon>Sulfurimonas</taxon>
    </lineage>
</organism>
<dbReference type="KEGG" id="sbal:HUE88_12265"/>
<dbReference type="EC" id="2.7.7.65" evidence="1"/>
<dbReference type="NCBIfam" id="TIGR00254">
    <property type="entry name" value="GGDEF"/>
    <property type="match status" value="1"/>
</dbReference>
<dbReference type="PANTHER" id="PTHR45138">
    <property type="entry name" value="REGULATORY COMPONENTS OF SENSORY TRANSDUCTION SYSTEM"/>
    <property type="match status" value="1"/>
</dbReference>
<dbReference type="PANTHER" id="PTHR45138:SF9">
    <property type="entry name" value="DIGUANYLATE CYCLASE DGCM-RELATED"/>
    <property type="match status" value="1"/>
</dbReference>
<proteinExistence type="predicted"/>
<evidence type="ECO:0000256" key="2">
    <source>
        <dbReference type="ARBA" id="ARBA00034247"/>
    </source>
</evidence>
<dbReference type="CDD" id="cd01949">
    <property type="entry name" value="GGDEF"/>
    <property type="match status" value="1"/>
</dbReference>
<dbReference type="PROSITE" id="PS50887">
    <property type="entry name" value="GGDEF"/>
    <property type="match status" value="1"/>
</dbReference>
<evidence type="ECO:0000256" key="3">
    <source>
        <dbReference type="SAM" id="Phobius"/>
    </source>
</evidence>
<keyword evidence="3" id="KW-0472">Membrane</keyword>
<dbReference type="InterPro" id="IPR050469">
    <property type="entry name" value="Diguanylate_Cyclase"/>
</dbReference>